<feature type="transmembrane region" description="Helical" evidence="8">
    <location>
        <begin position="12"/>
        <end position="34"/>
    </location>
</feature>
<dbReference type="NCBIfam" id="TIGR00912">
    <property type="entry name" value="2A0309"/>
    <property type="match status" value="1"/>
</dbReference>
<evidence type="ECO:0000256" key="2">
    <source>
        <dbReference type="ARBA" id="ARBA00007998"/>
    </source>
</evidence>
<dbReference type="Pfam" id="PF03845">
    <property type="entry name" value="Spore_permease"/>
    <property type="match status" value="1"/>
</dbReference>
<feature type="transmembrane region" description="Helical" evidence="8">
    <location>
        <begin position="303"/>
        <end position="320"/>
    </location>
</feature>
<protein>
    <submittedName>
        <fullName evidence="9">Endospore germination permease</fullName>
    </submittedName>
</protein>
<feature type="transmembrane region" description="Helical" evidence="8">
    <location>
        <begin position="40"/>
        <end position="60"/>
    </location>
</feature>
<evidence type="ECO:0000256" key="5">
    <source>
        <dbReference type="ARBA" id="ARBA00022692"/>
    </source>
</evidence>
<keyword evidence="3" id="KW-0813">Transport</keyword>
<dbReference type="InterPro" id="IPR004761">
    <property type="entry name" value="Spore_GerAB"/>
</dbReference>
<keyword evidence="10" id="KW-1185">Reference proteome</keyword>
<comment type="subcellular location">
    <subcellularLocation>
        <location evidence="1">Membrane</location>
        <topology evidence="1">Multi-pass membrane protein</topology>
    </subcellularLocation>
</comment>
<evidence type="ECO:0000256" key="4">
    <source>
        <dbReference type="ARBA" id="ARBA00022544"/>
    </source>
</evidence>
<gene>
    <name evidence="9" type="ORF">JZ786_22900</name>
</gene>
<comment type="similarity">
    <text evidence="2">Belongs to the amino acid-polyamine-organocation (APC) superfamily. Spore germination protein (SGP) (TC 2.A.3.9) family.</text>
</comment>
<evidence type="ECO:0000256" key="6">
    <source>
        <dbReference type="ARBA" id="ARBA00022989"/>
    </source>
</evidence>
<name>A0A9X7Z7G6_9BACL</name>
<dbReference type="KEGG" id="afx:JZ786_22900"/>
<dbReference type="GO" id="GO:0016020">
    <property type="term" value="C:membrane"/>
    <property type="evidence" value="ECO:0007669"/>
    <property type="project" value="UniProtKB-SubCell"/>
</dbReference>
<dbReference type="PANTHER" id="PTHR34975:SF2">
    <property type="entry name" value="SPORE GERMINATION PROTEIN A2"/>
    <property type="match status" value="1"/>
</dbReference>
<evidence type="ECO:0000256" key="7">
    <source>
        <dbReference type="ARBA" id="ARBA00023136"/>
    </source>
</evidence>
<evidence type="ECO:0000256" key="1">
    <source>
        <dbReference type="ARBA" id="ARBA00004141"/>
    </source>
</evidence>
<feature type="transmembrane region" description="Helical" evidence="8">
    <location>
        <begin position="215"/>
        <end position="237"/>
    </location>
</feature>
<keyword evidence="5 8" id="KW-0812">Transmembrane</keyword>
<dbReference type="AlphaFoldDB" id="A0A9X7Z7G6"/>
<dbReference type="Proteomes" id="UP000663505">
    <property type="component" value="Chromosome"/>
</dbReference>
<keyword evidence="6 8" id="KW-1133">Transmembrane helix</keyword>
<dbReference type="EMBL" id="CP071182">
    <property type="protein sequence ID" value="QSO47208.1"/>
    <property type="molecule type" value="Genomic_DNA"/>
</dbReference>
<feature type="transmembrane region" description="Helical" evidence="8">
    <location>
        <begin position="146"/>
        <end position="163"/>
    </location>
</feature>
<dbReference type="RefSeq" id="WP_206656566.1">
    <property type="nucleotide sequence ID" value="NZ_CP071182.1"/>
</dbReference>
<keyword evidence="7 8" id="KW-0472">Membrane</keyword>
<feature type="transmembrane region" description="Helical" evidence="8">
    <location>
        <begin position="273"/>
        <end position="296"/>
    </location>
</feature>
<feature type="transmembrane region" description="Helical" evidence="8">
    <location>
        <begin position="119"/>
        <end position="137"/>
    </location>
</feature>
<evidence type="ECO:0000313" key="10">
    <source>
        <dbReference type="Proteomes" id="UP000663505"/>
    </source>
</evidence>
<feature type="transmembrane region" description="Helical" evidence="8">
    <location>
        <begin position="332"/>
        <end position="355"/>
    </location>
</feature>
<evidence type="ECO:0000256" key="8">
    <source>
        <dbReference type="SAM" id="Phobius"/>
    </source>
</evidence>
<accession>A0A9X7Z7G6</accession>
<reference evidence="9 10" key="1">
    <citation type="submission" date="2021-02" db="EMBL/GenBank/DDBJ databases">
        <title>Alicyclobacillus curvatus sp. nov. and Alicyclobacillus mengziensis sp. nov., two acidophilic bacteria isolated from acid mine drainage.</title>
        <authorList>
            <person name="Huang Y."/>
        </authorList>
    </citation>
    <scope>NUCLEOTIDE SEQUENCE [LARGE SCALE GENOMIC DNA]</scope>
    <source>
        <strain evidence="9 10">S30H14</strain>
    </source>
</reference>
<dbReference type="GO" id="GO:0009847">
    <property type="term" value="P:spore germination"/>
    <property type="evidence" value="ECO:0007669"/>
    <property type="project" value="InterPro"/>
</dbReference>
<sequence length="368" mass="40762">MVKEKISSSQLVLLIIPMIIATEFMSVPGVIYQFAKEDDWLSYLLSLITGVWAILVFTTLASRHPGMTFPEYLEKIMGKWLGKAVSMFYMYYLFLYVTTISDEVMSFITLFAQPKTPRMVTLGLFVAVCGIGAWLGIEVLARCSELLIPLSIIFSVVIAALLLPEMVPNFLTPVFGRGIVPILQGAVVPSGWAGEFFLLGFLLPHLNDPSKARASSFTGLLAVALIMMLVIVVSTTVNGPLTGQLKYAYYNAVRYLSIGEFLERIDPVIVGVWVYNGFLKTALFLWAFVLCIAQVFGVVKYRFLALPVTLLSIVGCLWAFSNAVDLSNFLTFTFPTESLVTQDIIPTLILGVDLIRSRKRGKYAQVVA</sequence>
<keyword evidence="4" id="KW-0309">Germination</keyword>
<dbReference type="PANTHER" id="PTHR34975">
    <property type="entry name" value="SPORE GERMINATION PROTEIN A2"/>
    <property type="match status" value="1"/>
</dbReference>
<organism evidence="9 10">
    <name type="scientific">Alicyclobacillus mengziensis</name>
    <dbReference type="NCBI Taxonomy" id="2931921"/>
    <lineage>
        <taxon>Bacteria</taxon>
        <taxon>Bacillati</taxon>
        <taxon>Bacillota</taxon>
        <taxon>Bacilli</taxon>
        <taxon>Bacillales</taxon>
        <taxon>Alicyclobacillaceae</taxon>
        <taxon>Alicyclobacillus</taxon>
    </lineage>
</organism>
<evidence type="ECO:0000313" key="9">
    <source>
        <dbReference type="EMBL" id="QSO47208.1"/>
    </source>
</evidence>
<proteinExistence type="inferred from homology"/>
<feature type="transmembrane region" description="Helical" evidence="8">
    <location>
        <begin position="80"/>
        <end position="99"/>
    </location>
</feature>
<feature type="transmembrane region" description="Helical" evidence="8">
    <location>
        <begin position="183"/>
        <end position="203"/>
    </location>
</feature>
<evidence type="ECO:0000256" key="3">
    <source>
        <dbReference type="ARBA" id="ARBA00022448"/>
    </source>
</evidence>